<dbReference type="PANTHER" id="PTHR46268:SF15">
    <property type="entry name" value="UNIVERSAL STRESS PROTEIN HP_0031"/>
    <property type="match status" value="1"/>
</dbReference>
<gene>
    <name evidence="4" type="ORF">EZ313_05795</name>
</gene>
<dbReference type="Proteomes" id="UP000298180">
    <property type="component" value="Unassembled WGS sequence"/>
</dbReference>
<keyword evidence="5" id="KW-1185">Reference proteome</keyword>
<dbReference type="OrthoDB" id="8547832at2"/>
<feature type="domain" description="UspA" evidence="3">
    <location>
        <begin position="1"/>
        <end position="146"/>
    </location>
</feature>
<dbReference type="EMBL" id="SMLM01000001">
    <property type="protein sequence ID" value="TFZ06156.1"/>
    <property type="molecule type" value="Genomic_DNA"/>
</dbReference>
<evidence type="ECO:0000256" key="1">
    <source>
        <dbReference type="ARBA" id="ARBA00008791"/>
    </source>
</evidence>
<reference evidence="4 5" key="1">
    <citation type="submission" date="2019-03" db="EMBL/GenBank/DDBJ databases">
        <title>Ramlibacter henchirensis DSM 14656, whole genome shotgun sequence.</title>
        <authorList>
            <person name="Zhang X."/>
            <person name="Feng G."/>
            <person name="Zhu H."/>
        </authorList>
    </citation>
    <scope>NUCLEOTIDE SEQUENCE [LARGE SCALE GENOMIC DNA]</scope>
    <source>
        <strain evidence="4 5">DSM 14656</strain>
    </source>
</reference>
<dbReference type="AlphaFoldDB" id="A0A4Z0C3K8"/>
<dbReference type="InterPro" id="IPR006015">
    <property type="entry name" value="Universal_stress_UspA"/>
</dbReference>
<protein>
    <recommendedName>
        <fullName evidence="2">Universal stress protein</fullName>
    </recommendedName>
</protein>
<name>A0A4Z0C3K8_9BURK</name>
<evidence type="ECO:0000256" key="2">
    <source>
        <dbReference type="PIRNR" id="PIRNR006276"/>
    </source>
</evidence>
<comment type="subcellular location">
    <subcellularLocation>
        <location evidence="2">Cytoplasm</location>
    </subcellularLocation>
</comment>
<proteinExistence type="inferred from homology"/>
<keyword evidence="2" id="KW-0963">Cytoplasm</keyword>
<comment type="similarity">
    <text evidence="1 2">Belongs to the universal stress protein A family.</text>
</comment>
<dbReference type="GO" id="GO:0005737">
    <property type="term" value="C:cytoplasm"/>
    <property type="evidence" value="ECO:0007669"/>
    <property type="project" value="UniProtKB-SubCell"/>
</dbReference>
<dbReference type="PRINTS" id="PR01438">
    <property type="entry name" value="UNVRSLSTRESS"/>
</dbReference>
<dbReference type="CDD" id="cd00293">
    <property type="entry name" value="USP-like"/>
    <property type="match status" value="1"/>
</dbReference>
<dbReference type="PANTHER" id="PTHR46268">
    <property type="entry name" value="STRESS RESPONSE PROTEIN NHAX"/>
    <property type="match status" value="1"/>
</dbReference>
<evidence type="ECO:0000313" key="5">
    <source>
        <dbReference type="Proteomes" id="UP000298180"/>
    </source>
</evidence>
<dbReference type="PIRSF" id="PIRSF006276">
    <property type="entry name" value="UspA"/>
    <property type="match status" value="1"/>
</dbReference>
<dbReference type="InterPro" id="IPR006016">
    <property type="entry name" value="UspA"/>
</dbReference>
<dbReference type="SUPFAM" id="SSF52402">
    <property type="entry name" value="Adenine nucleotide alpha hydrolases-like"/>
    <property type="match status" value="1"/>
</dbReference>
<accession>A0A4Z0C3K8</accession>
<dbReference type="RefSeq" id="WP_135262242.1">
    <property type="nucleotide sequence ID" value="NZ_SMLM01000001.1"/>
</dbReference>
<comment type="caution">
    <text evidence="4">The sequence shown here is derived from an EMBL/GenBank/DDBJ whole genome shotgun (WGS) entry which is preliminary data.</text>
</comment>
<dbReference type="InterPro" id="IPR014729">
    <property type="entry name" value="Rossmann-like_a/b/a_fold"/>
</dbReference>
<dbReference type="Pfam" id="PF00582">
    <property type="entry name" value="Usp"/>
    <property type="match status" value="1"/>
</dbReference>
<evidence type="ECO:0000259" key="3">
    <source>
        <dbReference type="Pfam" id="PF00582"/>
    </source>
</evidence>
<dbReference type="Gene3D" id="3.40.50.620">
    <property type="entry name" value="HUPs"/>
    <property type="match status" value="1"/>
</dbReference>
<organism evidence="4 5">
    <name type="scientific">Ramlibacter henchirensis</name>
    <dbReference type="NCBI Taxonomy" id="204072"/>
    <lineage>
        <taxon>Bacteria</taxon>
        <taxon>Pseudomonadati</taxon>
        <taxon>Pseudomonadota</taxon>
        <taxon>Betaproteobacteria</taxon>
        <taxon>Burkholderiales</taxon>
        <taxon>Comamonadaceae</taxon>
        <taxon>Ramlibacter</taxon>
    </lineage>
</organism>
<evidence type="ECO:0000313" key="4">
    <source>
        <dbReference type="EMBL" id="TFZ06156.1"/>
    </source>
</evidence>
<sequence>MFKHILIPVDGSEPSNHALRTAISLAREVGARIRLVHVVDNTAFLTGYDPSGGSSGQMFTALRESALQILQEGVAAAQAAGLQADHVLVDRIGSRLGDSVAEAAAGFGADLIVVGTHGRSGPSRLLLGSGAEQVIRLAPVPVLVTREPGR</sequence>